<dbReference type="InterPro" id="IPR046532">
    <property type="entry name" value="DUF6597"/>
</dbReference>
<dbReference type="PATRIC" id="fig|1121326.3.peg.4119"/>
<dbReference type="PANTHER" id="PTHR46796:SF13">
    <property type="entry name" value="HTH-TYPE TRANSCRIPTIONAL ACTIVATOR RHAS"/>
    <property type="match status" value="1"/>
</dbReference>
<dbReference type="PROSITE" id="PS01124">
    <property type="entry name" value="HTH_ARAC_FAMILY_2"/>
    <property type="match status" value="1"/>
</dbReference>
<dbReference type="AlphaFoldDB" id="A0A161WF71"/>
<evidence type="ECO:0000313" key="5">
    <source>
        <dbReference type="EMBL" id="KZL90295.1"/>
    </source>
</evidence>
<evidence type="ECO:0000256" key="3">
    <source>
        <dbReference type="ARBA" id="ARBA00023163"/>
    </source>
</evidence>
<dbReference type="PANTHER" id="PTHR46796">
    <property type="entry name" value="HTH-TYPE TRANSCRIPTIONAL ACTIVATOR RHAS-RELATED"/>
    <property type="match status" value="1"/>
</dbReference>
<evidence type="ECO:0000313" key="6">
    <source>
        <dbReference type="Proteomes" id="UP000076603"/>
    </source>
</evidence>
<dbReference type="Pfam" id="PF12833">
    <property type="entry name" value="HTH_18"/>
    <property type="match status" value="1"/>
</dbReference>
<dbReference type="Proteomes" id="UP000076603">
    <property type="component" value="Unassembled WGS sequence"/>
</dbReference>
<dbReference type="InterPro" id="IPR050204">
    <property type="entry name" value="AraC_XylS_family_regulators"/>
</dbReference>
<keyword evidence="3" id="KW-0804">Transcription</keyword>
<keyword evidence="1" id="KW-0805">Transcription regulation</keyword>
<dbReference type="EMBL" id="LWAE01000005">
    <property type="protein sequence ID" value="KZL90295.1"/>
    <property type="molecule type" value="Genomic_DNA"/>
</dbReference>
<evidence type="ECO:0000259" key="4">
    <source>
        <dbReference type="PROSITE" id="PS01124"/>
    </source>
</evidence>
<accession>A0A161WF71</accession>
<dbReference type="InterPro" id="IPR018060">
    <property type="entry name" value="HTH_AraC"/>
</dbReference>
<dbReference type="SMART" id="SM00342">
    <property type="entry name" value="HTH_ARAC"/>
    <property type="match status" value="1"/>
</dbReference>
<dbReference type="InterPro" id="IPR009057">
    <property type="entry name" value="Homeodomain-like_sf"/>
</dbReference>
<dbReference type="RefSeq" id="WP_066626439.1">
    <property type="nucleotide sequence ID" value="NZ_FQXL01000008.1"/>
</dbReference>
<dbReference type="Gene3D" id="1.10.10.60">
    <property type="entry name" value="Homeodomain-like"/>
    <property type="match status" value="1"/>
</dbReference>
<reference evidence="5 6" key="1">
    <citation type="submission" date="2016-04" db="EMBL/GenBank/DDBJ databases">
        <title>Genome sequence of Clostridium magnum DSM 2767.</title>
        <authorList>
            <person name="Poehlein A."/>
            <person name="Uhlig R."/>
            <person name="Fischer R."/>
            <person name="Bahl H."/>
            <person name="Daniel R."/>
        </authorList>
    </citation>
    <scope>NUCLEOTIDE SEQUENCE [LARGE SCALE GENOMIC DNA]</scope>
    <source>
        <strain evidence="5 6">DSM 2767</strain>
    </source>
</reference>
<keyword evidence="2 5" id="KW-0238">DNA-binding</keyword>
<evidence type="ECO:0000256" key="1">
    <source>
        <dbReference type="ARBA" id="ARBA00023015"/>
    </source>
</evidence>
<dbReference type="SUPFAM" id="SSF46689">
    <property type="entry name" value="Homeodomain-like"/>
    <property type="match status" value="1"/>
</dbReference>
<gene>
    <name evidence="5" type="ORF">CLMAG_40660</name>
</gene>
<organism evidence="5 6">
    <name type="scientific">Clostridium magnum DSM 2767</name>
    <dbReference type="NCBI Taxonomy" id="1121326"/>
    <lineage>
        <taxon>Bacteria</taxon>
        <taxon>Bacillati</taxon>
        <taxon>Bacillota</taxon>
        <taxon>Clostridia</taxon>
        <taxon>Eubacteriales</taxon>
        <taxon>Clostridiaceae</taxon>
        <taxon>Clostridium</taxon>
    </lineage>
</organism>
<name>A0A161WF71_9CLOT</name>
<dbReference type="Pfam" id="PF20240">
    <property type="entry name" value="DUF6597"/>
    <property type="match status" value="1"/>
</dbReference>
<protein>
    <submittedName>
        <fullName evidence="5">DNA-binding transcriptional activator FeaR</fullName>
    </submittedName>
</protein>
<comment type="caution">
    <text evidence="5">The sequence shown here is derived from an EMBL/GenBank/DDBJ whole genome shotgun (WGS) entry which is preliminary data.</text>
</comment>
<dbReference type="OrthoDB" id="323290at2"/>
<proteinExistence type="predicted"/>
<feature type="domain" description="HTH araC/xylS-type" evidence="4">
    <location>
        <begin position="163"/>
        <end position="269"/>
    </location>
</feature>
<evidence type="ECO:0000256" key="2">
    <source>
        <dbReference type="ARBA" id="ARBA00023125"/>
    </source>
</evidence>
<sequence>MILEPKDMIICPKQPYFVMATSRYYKAVVMNQGISHFYCFQKDDAIENSIIAVPDGCIDILFCCDEKEPYAHVCGTVLHPKLVNNEKNKYYFGVRFLPGNSFKFKHITMADLVEQEIPLLEVINDKDLFEQITSCRDFNYQIQVFMNKYLKLYKYYETTNKHKDLRELMISSIIETAGQIKVNELADKAGYSVRYINKMFSEQFGLSPKVFCKLMRFQYLLSNLNDSNKEIFDANLTELAIELGYYDQSHMIKDFYEFTNTTPGKYIHSLQETEYKKRLIII</sequence>
<dbReference type="STRING" id="1121326.CLMAG_40660"/>
<dbReference type="GO" id="GO:0003700">
    <property type="term" value="F:DNA-binding transcription factor activity"/>
    <property type="evidence" value="ECO:0007669"/>
    <property type="project" value="InterPro"/>
</dbReference>
<dbReference type="GO" id="GO:0043565">
    <property type="term" value="F:sequence-specific DNA binding"/>
    <property type="evidence" value="ECO:0007669"/>
    <property type="project" value="InterPro"/>
</dbReference>
<keyword evidence="6" id="KW-1185">Reference proteome</keyword>